<organism evidence="1 2">
    <name type="scientific">Rheinheimera marina</name>
    <dbReference type="NCBI Taxonomy" id="1774958"/>
    <lineage>
        <taxon>Bacteria</taxon>
        <taxon>Pseudomonadati</taxon>
        <taxon>Pseudomonadota</taxon>
        <taxon>Gammaproteobacteria</taxon>
        <taxon>Chromatiales</taxon>
        <taxon>Chromatiaceae</taxon>
        <taxon>Rheinheimera</taxon>
    </lineage>
</organism>
<gene>
    <name evidence="1" type="ORF">ACFO3I_13260</name>
</gene>
<reference evidence="2" key="1">
    <citation type="journal article" date="2019" name="Int. J. Syst. Evol. Microbiol.">
        <title>The Global Catalogue of Microorganisms (GCM) 10K type strain sequencing project: providing services to taxonomists for standard genome sequencing and annotation.</title>
        <authorList>
            <consortium name="The Broad Institute Genomics Platform"/>
            <consortium name="The Broad Institute Genome Sequencing Center for Infectious Disease"/>
            <person name="Wu L."/>
            <person name="Ma J."/>
        </authorList>
    </citation>
    <scope>NUCLEOTIDE SEQUENCE [LARGE SCALE GENOMIC DNA]</scope>
    <source>
        <strain evidence="2">DT28</strain>
    </source>
</reference>
<accession>A0ABV9JP69</accession>
<name>A0ABV9JP69_9GAMM</name>
<protein>
    <recommendedName>
        <fullName evidence="3">Porin</fullName>
    </recommendedName>
</protein>
<dbReference type="RefSeq" id="WP_377334588.1">
    <property type="nucleotide sequence ID" value="NZ_JBHSGB010000010.1"/>
</dbReference>
<dbReference type="SUPFAM" id="SSF56935">
    <property type="entry name" value="Porins"/>
    <property type="match status" value="1"/>
</dbReference>
<evidence type="ECO:0000313" key="1">
    <source>
        <dbReference type="EMBL" id="MFC4655979.1"/>
    </source>
</evidence>
<evidence type="ECO:0000313" key="2">
    <source>
        <dbReference type="Proteomes" id="UP001595962"/>
    </source>
</evidence>
<sequence length="432" mass="49559">MVKFGLPVSKIQGMLPDKKQKDNSMRCSFIALVLSFYPMTLTAAELSIAGRGEFYLSQTPDSEPYARPWWQKGTGQLAQQKQFSAGPQYLVSRLDTDSAWSAQLHAQWHRTPEAGFGITEGWLQYSPLPWSGYRFRSRIGYFYPSLSLENTDIAWTSPYSSNFSAANSWIAEEIKARGVEISLSRPGRFFHTEHSHQAVVGLFQGNDPAGSLLAWRGFAIHPYQTALGERVDFARYLSIGPGSAIPNQPSWVEPNRELDQRTGYYLGWHWLYQQTELRLYHYDNKADPLVLTNQYGWRSKFTNLAIQHQWTEQLRLVAQWLRGDTQMGADVVKAGYQAWFLLVNYQANDWQGTVRYDSFWVKDRDQTQADDNNGDGDSWTLRLAYPLTEQLSSALEYSIVNSSQANRAQWAGWPVEFSQRSLRFTLTYQFAL</sequence>
<dbReference type="EMBL" id="JBHSGB010000010">
    <property type="protein sequence ID" value="MFC4655979.1"/>
    <property type="molecule type" value="Genomic_DNA"/>
</dbReference>
<proteinExistence type="predicted"/>
<evidence type="ECO:0008006" key="3">
    <source>
        <dbReference type="Google" id="ProtNLM"/>
    </source>
</evidence>
<keyword evidence="2" id="KW-1185">Reference proteome</keyword>
<comment type="caution">
    <text evidence="1">The sequence shown here is derived from an EMBL/GenBank/DDBJ whole genome shotgun (WGS) entry which is preliminary data.</text>
</comment>
<dbReference type="Proteomes" id="UP001595962">
    <property type="component" value="Unassembled WGS sequence"/>
</dbReference>